<dbReference type="EC" id="2.7.7.38" evidence="4"/>
<proteinExistence type="predicted"/>
<name>A0ABZ1CBU4_9BACT</name>
<evidence type="ECO:0000256" key="2">
    <source>
        <dbReference type="ARBA" id="ARBA00022695"/>
    </source>
</evidence>
<dbReference type="PANTHER" id="PTHR42866">
    <property type="entry name" value="3-DEOXY-MANNO-OCTULOSONATE CYTIDYLYLTRANSFERASE"/>
    <property type="match status" value="1"/>
</dbReference>
<sequence>MPKFAIIVPCRLESSRFPRKLLHEVRGVPLVLWVARRIAAEAPEFPLWFAVDDALLEAPLREAGFQTIMTRADHQSGTDRLAEANRTVGAEFVINVQADEPLVTGEQIRALAELVQGPVAMATLATPFKRVVDFYNANQVKVVMRRDGRALYFSRSRMPFPRDLGLTIEDDWVAANPCRKHLGLYAYTAMLLEQFAGLPQGQLEQIEKLEQLRVLENGYDIAVGLTDDPGLGVDTPADAERFEAALG</sequence>
<dbReference type="SUPFAM" id="SSF53448">
    <property type="entry name" value="Nucleotide-diphospho-sugar transferases"/>
    <property type="match status" value="1"/>
</dbReference>
<evidence type="ECO:0000313" key="5">
    <source>
        <dbReference type="Proteomes" id="UP000738431"/>
    </source>
</evidence>
<organism evidence="4 5">
    <name type="scientific">Actomonas aquatica</name>
    <dbReference type="NCBI Taxonomy" id="2866162"/>
    <lineage>
        <taxon>Bacteria</taxon>
        <taxon>Pseudomonadati</taxon>
        <taxon>Verrucomicrobiota</taxon>
        <taxon>Opitutia</taxon>
        <taxon>Opitutales</taxon>
        <taxon>Opitutaceae</taxon>
        <taxon>Actomonas</taxon>
    </lineage>
</organism>
<gene>
    <name evidence="4" type="primary">kdsB</name>
    <name evidence="4" type="ORF">K1X11_004830</name>
</gene>
<protein>
    <submittedName>
        <fullName evidence="4">3-deoxy-manno-octulosonate cytidylyltransferase</fullName>
        <ecNumber evidence="4">2.7.7.38</ecNumber>
    </submittedName>
</protein>
<accession>A0ABZ1CBU4</accession>
<dbReference type="InterPro" id="IPR003329">
    <property type="entry name" value="Cytidylyl_trans"/>
</dbReference>
<dbReference type="Pfam" id="PF02348">
    <property type="entry name" value="CTP_transf_3"/>
    <property type="match status" value="1"/>
</dbReference>
<dbReference type="InterPro" id="IPR029044">
    <property type="entry name" value="Nucleotide-diphossugar_trans"/>
</dbReference>
<dbReference type="NCBIfam" id="NF003952">
    <property type="entry name" value="PRK05450.1-5"/>
    <property type="match status" value="1"/>
</dbReference>
<dbReference type="Proteomes" id="UP000738431">
    <property type="component" value="Chromosome"/>
</dbReference>
<dbReference type="RefSeq" id="WP_221031818.1">
    <property type="nucleotide sequence ID" value="NZ_CP139781.1"/>
</dbReference>
<dbReference type="EMBL" id="CP139781">
    <property type="protein sequence ID" value="WRQ88718.1"/>
    <property type="molecule type" value="Genomic_DNA"/>
</dbReference>
<evidence type="ECO:0000313" key="4">
    <source>
        <dbReference type="EMBL" id="WRQ88718.1"/>
    </source>
</evidence>
<keyword evidence="5" id="KW-1185">Reference proteome</keyword>
<reference evidence="4 5" key="2">
    <citation type="submission" date="2023-12" db="EMBL/GenBank/DDBJ databases">
        <title>Description of an unclassified Opitutus bacterium of Verrucomicrobiota.</title>
        <authorList>
            <person name="Zhang D.-F."/>
        </authorList>
    </citation>
    <scope>NUCLEOTIDE SEQUENCE [LARGE SCALE GENOMIC DNA]</scope>
    <source>
        <strain evidence="4 5">WL0086</strain>
    </source>
</reference>
<dbReference type="CDD" id="cd02517">
    <property type="entry name" value="CMP-KDO-Synthetase"/>
    <property type="match status" value="1"/>
</dbReference>
<reference evidence="4 5" key="1">
    <citation type="submission" date="2021-08" db="EMBL/GenBank/DDBJ databases">
        <authorList>
            <person name="Zhang D."/>
            <person name="Zhang A."/>
            <person name="Wang L."/>
        </authorList>
    </citation>
    <scope>NUCLEOTIDE SEQUENCE [LARGE SCALE GENOMIC DNA]</scope>
    <source>
        <strain evidence="4 5">WL0086</strain>
    </source>
</reference>
<dbReference type="NCBIfam" id="TIGR00466">
    <property type="entry name" value="kdsB"/>
    <property type="match status" value="1"/>
</dbReference>
<dbReference type="PANTHER" id="PTHR42866:SF2">
    <property type="entry name" value="3-DEOXY-MANNO-OCTULOSONATE CYTIDYLYLTRANSFERASE, MITOCHONDRIAL"/>
    <property type="match status" value="1"/>
</dbReference>
<keyword evidence="3" id="KW-0448">Lipopolysaccharide biosynthesis</keyword>
<evidence type="ECO:0000256" key="1">
    <source>
        <dbReference type="ARBA" id="ARBA00022679"/>
    </source>
</evidence>
<dbReference type="InterPro" id="IPR004528">
    <property type="entry name" value="KdsB"/>
</dbReference>
<dbReference type="Gene3D" id="3.90.550.10">
    <property type="entry name" value="Spore Coat Polysaccharide Biosynthesis Protein SpsA, Chain A"/>
    <property type="match status" value="1"/>
</dbReference>
<dbReference type="GO" id="GO:0008690">
    <property type="term" value="F:3-deoxy-manno-octulosonate cytidylyltransferase activity"/>
    <property type="evidence" value="ECO:0007669"/>
    <property type="project" value="UniProtKB-EC"/>
</dbReference>
<keyword evidence="1 4" id="KW-0808">Transferase</keyword>
<keyword evidence="2 4" id="KW-0548">Nucleotidyltransferase</keyword>
<evidence type="ECO:0000256" key="3">
    <source>
        <dbReference type="ARBA" id="ARBA00022985"/>
    </source>
</evidence>